<dbReference type="Proteomes" id="UP000192907">
    <property type="component" value="Unassembled WGS sequence"/>
</dbReference>
<dbReference type="RefSeq" id="WP_132316933.1">
    <property type="nucleotide sequence ID" value="NZ_FWZT01000004.1"/>
</dbReference>
<gene>
    <name evidence="3" type="ORF">SAMN06296036_10465</name>
</gene>
<protein>
    <recommendedName>
        <fullName evidence="2">Response regulatory domain-containing protein</fullName>
    </recommendedName>
</protein>
<reference evidence="4" key="1">
    <citation type="submission" date="2017-04" db="EMBL/GenBank/DDBJ databases">
        <authorList>
            <person name="Varghese N."/>
            <person name="Submissions S."/>
        </authorList>
    </citation>
    <scope>NUCLEOTIDE SEQUENCE [LARGE SCALE GENOMIC DNA]</scope>
    <source>
        <strain evidence="4">RKEM611</strain>
    </source>
</reference>
<name>A0A1Y6BI54_9BACT</name>
<dbReference type="InterPro" id="IPR011006">
    <property type="entry name" value="CheY-like_superfamily"/>
</dbReference>
<evidence type="ECO:0000313" key="3">
    <source>
        <dbReference type="EMBL" id="SMF05362.1"/>
    </source>
</evidence>
<accession>A0A1Y6BI54</accession>
<dbReference type="GO" id="GO:0000160">
    <property type="term" value="P:phosphorelay signal transduction system"/>
    <property type="evidence" value="ECO:0007669"/>
    <property type="project" value="InterPro"/>
</dbReference>
<dbReference type="CDD" id="cd00156">
    <property type="entry name" value="REC"/>
    <property type="match status" value="1"/>
</dbReference>
<comment type="caution">
    <text evidence="1">Lacks conserved residue(s) required for the propagation of feature annotation.</text>
</comment>
<proteinExistence type="predicted"/>
<dbReference type="EMBL" id="FWZT01000004">
    <property type="protein sequence ID" value="SMF05362.1"/>
    <property type="molecule type" value="Genomic_DNA"/>
</dbReference>
<dbReference type="SUPFAM" id="SSF52172">
    <property type="entry name" value="CheY-like"/>
    <property type="match status" value="1"/>
</dbReference>
<evidence type="ECO:0000259" key="2">
    <source>
        <dbReference type="PROSITE" id="PS50110"/>
    </source>
</evidence>
<keyword evidence="4" id="KW-1185">Reference proteome</keyword>
<evidence type="ECO:0000256" key="1">
    <source>
        <dbReference type="PROSITE-ProRule" id="PRU00169"/>
    </source>
</evidence>
<dbReference type="Gene3D" id="3.40.50.2300">
    <property type="match status" value="1"/>
</dbReference>
<evidence type="ECO:0000313" key="4">
    <source>
        <dbReference type="Proteomes" id="UP000192907"/>
    </source>
</evidence>
<organism evidence="3 4">
    <name type="scientific">Pseudobacteriovorax antillogorgiicola</name>
    <dbReference type="NCBI Taxonomy" id="1513793"/>
    <lineage>
        <taxon>Bacteria</taxon>
        <taxon>Pseudomonadati</taxon>
        <taxon>Bdellovibrionota</taxon>
        <taxon>Oligoflexia</taxon>
        <taxon>Oligoflexales</taxon>
        <taxon>Pseudobacteriovoracaceae</taxon>
        <taxon>Pseudobacteriovorax</taxon>
    </lineage>
</organism>
<dbReference type="OrthoDB" id="9802426at2"/>
<feature type="domain" description="Response regulatory" evidence="2">
    <location>
        <begin position="2"/>
        <end position="113"/>
    </location>
</feature>
<sequence>MKIAIVERNSDMLDIYRELFLDLPVRTDSFQVLDPSKIVGGAYDLLVSHLGLPYKSNLDRIQRIRHAAPHLPIVMISGCIEYSVDEMMKRGVSRVFYKPKDLLDAMAWIHQMVMRDQVVNHPTMVATSF</sequence>
<dbReference type="AlphaFoldDB" id="A0A1Y6BI54"/>
<dbReference type="PROSITE" id="PS50110">
    <property type="entry name" value="RESPONSE_REGULATORY"/>
    <property type="match status" value="1"/>
</dbReference>
<dbReference type="InterPro" id="IPR001789">
    <property type="entry name" value="Sig_transdc_resp-reg_receiver"/>
</dbReference>